<proteinExistence type="inferred from homology"/>
<evidence type="ECO:0000256" key="8">
    <source>
        <dbReference type="ARBA" id="ARBA00024459"/>
    </source>
</evidence>
<evidence type="ECO:0000256" key="11">
    <source>
        <dbReference type="ARBA" id="ARBA00026103"/>
    </source>
</evidence>
<evidence type="ECO:0000256" key="6">
    <source>
        <dbReference type="ARBA" id="ARBA00022842"/>
    </source>
</evidence>
<reference evidence="23 24" key="1">
    <citation type="submission" date="2020-01" db="EMBL/GenBank/DDBJ databases">
        <title>Pseudarthrobacter psychrotolerans sp. nov., isolated from antarctic soil.</title>
        <authorList>
            <person name="Shin Y."/>
            <person name="Park W."/>
        </authorList>
    </citation>
    <scope>NUCLEOTIDE SEQUENCE [LARGE SCALE GENOMIC DNA]</scope>
    <source>
        <strain evidence="23 24">YJ56</strain>
    </source>
</reference>
<dbReference type="GO" id="GO:0008828">
    <property type="term" value="F:dATP diphosphatase activity"/>
    <property type="evidence" value="ECO:0007669"/>
    <property type="project" value="UniProtKB-EC"/>
</dbReference>
<dbReference type="Gene3D" id="3.90.79.10">
    <property type="entry name" value="Nucleoside Triphosphate Pyrophosphohydrolase"/>
    <property type="match status" value="1"/>
</dbReference>
<dbReference type="PROSITE" id="PS51462">
    <property type="entry name" value="NUDIX"/>
    <property type="match status" value="1"/>
</dbReference>
<evidence type="ECO:0000256" key="7">
    <source>
        <dbReference type="ARBA" id="ARBA00024448"/>
    </source>
</evidence>
<feature type="domain" description="Nudix hydrolase" evidence="22">
    <location>
        <begin position="2"/>
        <end position="138"/>
    </location>
</feature>
<dbReference type="CDD" id="cd03427">
    <property type="entry name" value="NUDIX_MTH1_Nudt1"/>
    <property type="match status" value="1"/>
</dbReference>
<comment type="catalytic activity">
    <reaction evidence="18">
        <text>N(6)-methyl-ATP + H2O = N(6)-methyl-AMP + diphosphate + H(+)</text>
        <dbReference type="Rhea" id="RHEA:67608"/>
        <dbReference type="ChEBI" id="CHEBI:15377"/>
        <dbReference type="ChEBI" id="CHEBI:15378"/>
        <dbReference type="ChEBI" id="CHEBI:33019"/>
        <dbReference type="ChEBI" id="CHEBI:144842"/>
        <dbReference type="ChEBI" id="CHEBI:172873"/>
    </reaction>
    <physiologicalReaction direction="left-to-right" evidence="18">
        <dbReference type="Rhea" id="RHEA:67609"/>
    </physiologicalReaction>
</comment>
<dbReference type="GO" id="GO:0005737">
    <property type="term" value="C:cytoplasm"/>
    <property type="evidence" value="ECO:0007669"/>
    <property type="project" value="TreeGrafter"/>
</dbReference>
<evidence type="ECO:0000256" key="17">
    <source>
        <dbReference type="ARBA" id="ARBA00032071"/>
    </source>
</evidence>
<evidence type="ECO:0000256" key="19">
    <source>
        <dbReference type="ARBA" id="ARBA00048894"/>
    </source>
</evidence>
<dbReference type="InterPro" id="IPR020084">
    <property type="entry name" value="NUDIX_hydrolase_CS"/>
</dbReference>
<evidence type="ECO:0000256" key="21">
    <source>
        <dbReference type="ARBA" id="ARBA00053094"/>
    </source>
</evidence>
<comment type="cofactor">
    <cofactor evidence="1">
        <name>Mg(2+)</name>
        <dbReference type="ChEBI" id="CHEBI:18420"/>
    </cofactor>
</comment>
<comment type="catalytic activity">
    <reaction evidence="20">
        <text>N(6)-methyl-dATP + H2O = N(6)-methyl-dAMP + diphosphate + H(+)</text>
        <dbReference type="Rhea" id="RHEA:67604"/>
        <dbReference type="ChEBI" id="CHEBI:15377"/>
        <dbReference type="ChEBI" id="CHEBI:15378"/>
        <dbReference type="ChEBI" id="CHEBI:33019"/>
        <dbReference type="ChEBI" id="CHEBI:169976"/>
        <dbReference type="ChEBI" id="CHEBI:172872"/>
    </reaction>
    <physiologicalReaction direction="left-to-right" evidence="20">
        <dbReference type="Rhea" id="RHEA:67605"/>
    </physiologicalReaction>
</comment>
<dbReference type="PANTHER" id="PTHR43758">
    <property type="entry name" value="7,8-DIHYDRO-8-OXOGUANINE TRIPHOSPHATASE"/>
    <property type="match status" value="1"/>
</dbReference>
<dbReference type="GO" id="GO:0008413">
    <property type="term" value="F:8-oxo-7,8-dihydroguanosine triphosphate pyrophosphatase activity"/>
    <property type="evidence" value="ECO:0007669"/>
    <property type="project" value="InterPro"/>
</dbReference>
<evidence type="ECO:0000256" key="14">
    <source>
        <dbReference type="ARBA" id="ARBA00030634"/>
    </source>
</evidence>
<evidence type="ECO:0000256" key="16">
    <source>
        <dbReference type="ARBA" id="ARBA00031927"/>
    </source>
</evidence>
<dbReference type="EMBL" id="CP047898">
    <property type="protein sequence ID" value="QHK18751.1"/>
    <property type="molecule type" value="Genomic_DNA"/>
</dbReference>
<dbReference type="GO" id="GO:0042262">
    <property type="term" value="P:DNA protection"/>
    <property type="evidence" value="ECO:0007669"/>
    <property type="project" value="InterPro"/>
</dbReference>
<evidence type="ECO:0000313" key="24">
    <source>
        <dbReference type="Proteomes" id="UP000464186"/>
    </source>
</evidence>
<evidence type="ECO:0000256" key="15">
    <source>
        <dbReference type="ARBA" id="ARBA00030682"/>
    </source>
</evidence>
<gene>
    <name evidence="23" type="ORF">GU243_02000</name>
</gene>
<dbReference type="InterPro" id="IPR015797">
    <property type="entry name" value="NUDIX_hydrolase-like_dom_sf"/>
</dbReference>
<evidence type="ECO:0000256" key="5">
    <source>
        <dbReference type="ARBA" id="ARBA00022801"/>
    </source>
</evidence>
<keyword evidence="24" id="KW-1185">Reference proteome</keyword>
<dbReference type="EC" id="3.6.1.56" evidence="11"/>
<dbReference type="Pfam" id="PF00293">
    <property type="entry name" value="NUDIX"/>
    <property type="match status" value="1"/>
</dbReference>
<comment type="catalytic activity">
    <reaction evidence="7">
        <text>8-oxo-dATP + H2O = 8-oxo-dAMP + diphosphate + H(+)</text>
        <dbReference type="Rhea" id="RHEA:65396"/>
        <dbReference type="ChEBI" id="CHEBI:15377"/>
        <dbReference type="ChEBI" id="CHEBI:15378"/>
        <dbReference type="ChEBI" id="CHEBI:33019"/>
        <dbReference type="ChEBI" id="CHEBI:71361"/>
        <dbReference type="ChEBI" id="CHEBI:172871"/>
    </reaction>
    <physiologicalReaction direction="left-to-right" evidence="7">
        <dbReference type="Rhea" id="RHEA:65397"/>
    </physiologicalReaction>
</comment>
<dbReference type="PRINTS" id="PR01403">
    <property type="entry name" value="8OXTPHPHTASE"/>
</dbReference>
<keyword evidence="6" id="KW-0460">Magnesium</keyword>
<comment type="catalytic activity">
    <reaction evidence="8">
        <text>2-oxo-dATP + H2O = 2-oxo-dAMP + diphosphate + H(+)</text>
        <dbReference type="Rhea" id="RHEA:31583"/>
        <dbReference type="ChEBI" id="CHEBI:15377"/>
        <dbReference type="ChEBI" id="CHEBI:15378"/>
        <dbReference type="ChEBI" id="CHEBI:33019"/>
        <dbReference type="ChEBI" id="CHEBI:63212"/>
        <dbReference type="ChEBI" id="CHEBI:77897"/>
        <dbReference type="EC" id="3.6.1.56"/>
    </reaction>
    <physiologicalReaction direction="left-to-right" evidence="8">
        <dbReference type="Rhea" id="RHEA:31584"/>
    </physiologicalReaction>
</comment>
<evidence type="ECO:0000256" key="4">
    <source>
        <dbReference type="ARBA" id="ARBA00022723"/>
    </source>
</evidence>
<accession>A0A6P1NPP0</accession>
<evidence type="ECO:0000256" key="2">
    <source>
        <dbReference type="ARBA" id="ARBA00005582"/>
    </source>
</evidence>
<dbReference type="InterPro" id="IPR000086">
    <property type="entry name" value="NUDIX_hydrolase_dom"/>
</dbReference>
<comment type="similarity">
    <text evidence="2">Belongs to the Nudix hydrolase family.</text>
</comment>
<dbReference type="SUPFAM" id="SSF55811">
    <property type="entry name" value="Nudix"/>
    <property type="match status" value="1"/>
</dbReference>
<organism evidence="23 24">
    <name type="scientific">Pseudarthrobacter psychrotolerans</name>
    <dbReference type="NCBI Taxonomy" id="2697569"/>
    <lineage>
        <taxon>Bacteria</taxon>
        <taxon>Bacillati</taxon>
        <taxon>Actinomycetota</taxon>
        <taxon>Actinomycetes</taxon>
        <taxon>Micrococcales</taxon>
        <taxon>Micrococcaceae</taxon>
        <taxon>Pseudarthrobacter</taxon>
    </lineage>
</organism>
<evidence type="ECO:0000256" key="1">
    <source>
        <dbReference type="ARBA" id="ARBA00001946"/>
    </source>
</evidence>
<dbReference type="GO" id="GO:0046872">
    <property type="term" value="F:metal ion binding"/>
    <property type="evidence" value="ECO:0007669"/>
    <property type="project" value="UniProtKB-KW"/>
</dbReference>
<dbReference type="InterPro" id="IPR003563">
    <property type="entry name" value="8ODP"/>
</dbReference>
<evidence type="ECO:0000256" key="9">
    <source>
        <dbReference type="ARBA" id="ARBA00024486"/>
    </source>
</evidence>
<comment type="catalytic activity">
    <reaction evidence="9">
        <text>8-oxo-dGTP + H2O = 8-oxo-dGMP + diphosphate + H(+)</text>
        <dbReference type="Rhea" id="RHEA:31575"/>
        <dbReference type="ChEBI" id="CHEBI:15377"/>
        <dbReference type="ChEBI" id="CHEBI:15378"/>
        <dbReference type="ChEBI" id="CHEBI:33019"/>
        <dbReference type="ChEBI" id="CHEBI:63224"/>
        <dbReference type="ChEBI" id="CHEBI:77896"/>
    </reaction>
    <physiologicalReaction direction="left-to-right" evidence="9">
        <dbReference type="Rhea" id="RHEA:31576"/>
    </physiologicalReaction>
</comment>
<evidence type="ECO:0000256" key="10">
    <source>
        <dbReference type="ARBA" id="ARBA00024596"/>
    </source>
</evidence>
<sequence>MTFTPVTLCFLTRESAGVPQVLLGLKKTGFGRGKVVGLGGHVEPGETDEEAACREVHEEAGLVVRQEDLRDAGMVTFDFPARPEWNMSTRLFVAARWTGQPAESAEIRPEWFDVGALPVDRMWQDAAHWLPLALGGSFLRLTVVLNDDNETVREVLDYSTR</sequence>
<name>A0A6P1NPP0_9MICC</name>
<evidence type="ECO:0000259" key="22">
    <source>
        <dbReference type="PROSITE" id="PS51462"/>
    </source>
</evidence>
<evidence type="ECO:0000256" key="13">
    <source>
        <dbReference type="ARBA" id="ARBA00029673"/>
    </source>
</evidence>
<keyword evidence="5" id="KW-0378">Hydrolase</keyword>
<dbReference type="Proteomes" id="UP000464186">
    <property type="component" value="Chromosome"/>
</dbReference>
<dbReference type="PANTHER" id="PTHR43758:SF2">
    <property type="entry name" value="OXIDIZED PURINE NUCLEOSIDE TRIPHOSPHATE HYDROLASE"/>
    <property type="match status" value="1"/>
</dbReference>
<evidence type="ECO:0000256" key="3">
    <source>
        <dbReference type="ARBA" id="ARBA00011245"/>
    </source>
</evidence>
<dbReference type="KEGG" id="psey:GU243_02000"/>
<keyword evidence="4" id="KW-0479">Metal-binding</keyword>
<comment type="function">
    <text evidence="21">Oxidized purine nucleoside triphosphate hydrolase which is a prominent sanitizer of the oxidized nucleotide pool. Catalyzes the hydrolysis of 2-oxo-dATP (2-hydroxy-dATP) into 2-oxo-dAMP. Also has a significant hydrolase activity toward 2-oxo-ATP, 8-oxo-dGTP and 8-oxo-dATP. Through the hydrolysis of oxidized purine nucleoside triphosphates, prevents their incorporation into DNA and the subsequent transversions A:T to C:G and G:C to T:A. Also catalyzes the hydrolysis of methylated purine nucleoside triphosphate preventing their integration into DNA. Through this antimutagenic activity protects cells from oxidative stress.</text>
</comment>
<protein>
    <recommendedName>
        <fullName evidence="12">Oxidized purine nucleoside triphosphate hydrolase</fullName>
        <ecNumber evidence="11">3.6.1.56</ecNumber>
    </recommendedName>
    <alternativeName>
        <fullName evidence="16">2-hydroxy-dATP diphosphatase</fullName>
    </alternativeName>
    <alternativeName>
        <fullName evidence="15">7,8-dihydro-8-oxoguanine triphosphatase</fullName>
    </alternativeName>
    <alternativeName>
        <fullName evidence="14">8-oxo-dGTPase</fullName>
    </alternativeName>
    <alternativeName>
        <fullName evidence="17">Methylated purine nucleoside triphosphate hydrolase</fullName>
    </alternativeName>
    <alternativeName>
        <fullName evidence="13">Nucleoside diphosphate-linked moiety X motif 1</fullName>
    </alternativeName>
</protein>
<evidence type="ECO:0000256" key="20">
    <source>
        <dbReference type="ARBA" id="ARBA00049032"/>
    </source>
</evidence>
<dbReference type="PROSITE" id="PS00893">
    <property type="entry name" value="NUDIX_BOX"/>
    <property type="match status" value="1"/>
</dbReference>
<dbReference type="AlphaFoldDB" id="A0A6P1NPP0"/>
<evidence type="ECO:0000256" key="18">
    <source>
        <dbReference type="ARBA" id="ARBA00048002"/>
    </source>
</evidence>
<comment type="catalytic activity">
    <reaction evidence="10">
        <text>2-oxo-ATP + H2O = 2-oxo-AMP + diphosphate + H(+)</text>
        <dbReference type="Rhea" id="RHEA:67392"/>
        <dbReference type="ChEBI" id="CHEBI:15377"/>
        <dbReference type="ChEBI" id="CHEBI:15378"/>
        <dbReference type="ChEBI" id="CHEBI:33019"/>
        <dbReference type="ChEBI" id="CHEBI:71395"/>
        <dbReference type="ChEBI" id="CHEBI:172878"/>
    </reaction>
    <physiologicalReaction direction="left-to-right" evidence="10">
        <dbReference type="Rhea" id="RHEA:67393"/>
    </physiologicalReaction>
</comment>
<comment type="catalytic activity">
    <reaction evidence="19">
        <text>O(6)-methyl-dGTP + H2O = O(6)-methyl-dGMP + diphosphate + H(+)</text>
        <dbReference type="Rhea" id="RHEA:67600"/>
        <dbReference type="ChEBI" id="CHEBI:15377"/>
        <dbReference type="ChEBI" id="CHEBI:15378"/>
        <dbReference type="ChEBI" id="CHEBI:33019"/>
        <dbReference type="ChEBI" id="CHEBI:169974"/>
        <dbReference type="ChEBI" id="CHEBI:169975"/>
    </reaction>
    <physiologicalReaction direction="left-to-right" evidence="19">
        <dbReference type="Rhea" id="RHEA:67601"/>
    </physiologicalReaction>
</comment>
<evidence type="ECO:0000313" key="23">
    <source>
        <dbReference type="EMBL" id="QHK18751.1"/>
    </source>
</evidence>
<comment type="subunit">
    <text evidence="3">Monomer.</text>
</comment>
<evidence type="ECO:0000256" key="12">
    <source>
        <dbReference type="ARBA" id="ARBA00026218"/>
    </source>
</evidence>